<dbReference type="EMBL" id="LR797044">
    <property type="protein sequence ID" value="CAB4183398.1"/>
    <property type="molecule type" value="Genomic_DNA"/>
</dbReference>
<evidence type="ECO:0000313" key="3">
    <source>
        <dbReference type="EMBL" id="CAB4135363.1"/>
    </source>
</evidence>
<dbReference type="EMBL" id="LR796855">
    <property type="protein sequence ID" value="CAB4169941.1"/>
    <property type="molecule type" value="Genomic_DNA"/>
</dbReference>
<dbReference type="EMBL" id="LR796302">
    <property type="protein sequence ID" value="CAB4135363.1"/>
    <property type="molecule type" value="Genomic_DNA"/>
</dbReference>
<accession>A0A6J5LQ41</accession>
<protein>
    <recommendedName>
        <fullName evidence="9">Portal protein</fullName>
    </recommendedName>
</protein>
<dbReference type="EMBL" id="LR797261">
    <property type="protein sequence ID" value="CAB4198139.1"/>
    <property type="molecule type" value="Genomic_DNA"/>
</dbReference>
<evidence type="ECO:0000256" key="1">
    <source>
        <dbReference type="SAM" id="Coils"/>
    </source>
</evidence>
<name>A0A6J5LQ41_9CAUD</name>
<evidence type="ECO:0000313" key="6">
    <source>
        <dbReference type="EMBL" id="CAB4183398.1"/>
    </source>
</evidence>
<reference evidence="3" key="1">
    <citation type="submission" date="2020-04" db="EMBL/GenBank/DDBJ databases">
        <authorList>
            <person name="Chiriac C."/>
            <person name="Salcher M."/>
            <person name="Ghai R."/>
            <person name="Kavagutti S V."/>
        </authorList>
    </citation>
    <scope>NUCLEOTIDE SEQUENCE</scope>
</reference>
<evidence type="ECO:0000313" key="5">
    <source>
        <dbReference type="EMBL" id="CAB4169941.1"/>
    </source>
</evidence>
<evidence type="ECO:0000313" key="8">
    <source>
        <dbReference type="EMBL" id="CAB4210791.1"/>
    </source>
</evidence>
<dbReference type="EMBL" id="LR796533">
    <property type="protein sequence ID" value="CAB4150075.1"/>
    <property type="molecule type" value="Genomic_DNA"/>
</dbReference>
<feature type="coiled-coil region" evidence="1">
    <location>
        <begin position="602"/>
        <end position="636"/>
    </location>
</feature>
<evidence type="ECO:0008006" key="9">
    <source>
        <dbReference type="Google" id="ProtNLM"/>
    </source>
</evidence>
<feature type="region of interest" description="Disordered" evidence="2">
    <location>
        <begin position="672"/>
        <end position="703"/>
    </location>
</feature>
<gene>
    <name evidence="6" type="ORF">UFOVP1078_61</name>
    <name evidence="7" type="ORF">UFOVP1317_51</name>
    <name evidence="8" type="ORF">UFOVP1429_46</name>
    <name evidence="3" type="ORF">UFOVP289_9</name>
    <name evidence="4" type="ORF">UFOVP547_38</name>
    <name evidence="5" type="ORF">UFOVP900_31</name>
</gene>
<dbReference type="EMBL" id="LR797373">
    <property type="protein sequence ID" value="CAB4210791.1"/>
    <property type="molecule type" value="Genomic_DNA"/>
</dbReference>
<evidence type="ECO:0000313" key="4">
    <source>
        <dbReference type="EMBL" id="CAB4150075.1"/>
    </source>
</evidence>
<sequence>MEYTYNLKTDDLIYEPNIADLLTEDQLQSIGNQIVQDFDADLQSRTVWEKKMESSMKLALQVTETKNFPWPNASNIKFPLVTIAALQYHARAYPTLINGDTPVKCRVIGEDTDGEKTKRSERIETHMSYQILEEDEAWESEMDKALITQPIIGCAFKKSMFDPIRGKNISENILARDLVVNYWTKTLETAPRITHVLFYSKNDIYERVVRGLWKDVGIERPTESGSLGENRTLNAASIKAQGLTPPQPNDHSTPYEILEQHRYFDFDGDGYEEPYIIYVRRDTRKVARIVARYFESSIQRNDKGVILRIIPEHCFTKYPFIPSPDGGFYDLGFGVLLGPLNESINTLINQLVDAGTMSVTAGGFLSRGIKVRGGNYSFTPLEWKHVDTTGDDLKKGIMPLPVREPSQVLFTLLSLLINYGERTGGAVDILVGQSPGQNTPAETSRTVAEEGKKVFNGIFKRTYRSLKNEFRKLYRLNQLHITENMTFISEATDRGVILVKDYEGDSSDVRPSADPSITSDALRLQQALAMQASVKESPGLYNRYEVEKRFLKALRIQDVDLLLPDPKGPNKIEPAVDSKVQIEQIKAKTKEAELDLKMKLGLLKLMKEAEVAQAKISKLEAEAKYIEAEVGTAQSKQKVNEINTAIAMQRERREGIIGSIETMTRAFGMLKDNEGFSGQSSEVPQMPDQQEMVPEQPPMGQPV</sequence>
<organism evidence="3">
    <name type="scientific">uncultured Caudovirales phage</name>
    <dbReference type="NCBI Taxonomy" id="2100421"/>
    <lineage>
        <taxon>Viruses</taxon>
        <taxon>Duplodnaviria</taxon>
        <taxon>Heunggongvirae</taxon>
        <taxon>Uroviricota</taxon>
        <taxon>Caudoviricetes</taxon>
        <taxon>Peduoviridae</taxon>
        <taxon>Maltschvirus</taxon>
        <taxon>Maltschvirus maltsch</taxon>
    </lineage>
</organism>
<keyword evidence="1" id="KW-0175">Coiled coil</keyword>
<evidence type="ECO:0000313" key="7">
    <source>
        <dbReference type="EMBL" id="CAB4198139.1"/>
    </source>
</evidence>
<evidence type="ECO:0000256" key="2">
    <source>
        <dbReference type="SAM" id="MobiDB-lite"/>
    </source>
</evidence>
<proteinExistence type="predicted"/>